<keyword evidence="11" id="KW-0969">Cilium</keyword>
<evidence type="ECO:0000256" key="10">
    <source>
        <dbReference type="RuleBase" id="RU362071"/>
    </source>
</evidence>
<dbReference type="RefSeq" id="WP_214215725.1">
    <property type="nucleotide sequence ID" value="NZ_JABBFO010000015.1"/>
</dbReference>
<comment type="caution">
    <text evidence="11">The sequence shown here is derived from an EMBL/GenBank/DDBJ whole genome shotgun (WGS) entry which is preliminary data.</text>
</comment>
<keyword evidence="11" id="KW-0966">Cell projection</keyword>
<dbReference type="InterPro" id="IPR002010">
    <property type="entry name" value="T3SS_IM_R"/>
</dbReference>
<feature type="transmembrane region" description="Helical" evidence="10">
    <location>
        <begin position="63"/>
        <end position="86"/>
    </location>
</feature>
<evidence type="ECO:0000256" key="9">
    <source>
        <dbReference type="NCBIfam" id="TIGR01400"/>
    </source>
</evidence>
<feature type="transmembrane region" description="Helical" evidence="10">
    <location>
        <begin position="16"/>
        <end position="33"/>
    </location>
</feature>
<feature type="transmembrane region" description="Helical" evidence="10">
    <location>
        <begin position="211"/>
        <end position="230"/>
    </location>
</feature>
<feature type="transmembrane region" description="Helical" evidence="10">
    <location>
        <begin position="179"/>
        <end position="204"/>
    </location>
</feature>
<comment type="subcellular location">
    <subcellularLocation>
        <location evidence="10">Cell membrane</location>
        <topology evidence="10">Multi-pass membrane protein</topology>
    </subcellularLocation>
    <subcellularLocation>
        <location evidence="10">Bacterial flagellum basal body</location>
    </subcellularLocation>
</comment>
<name>A0ABS5T7H8_9GAMM</name>
<dbReference type="PANTHER" id="PTHR30065">
    <property type="entry name" value="FLAGELLAR BIOSYNTHETIC PROTEIN FLIR"/>
    <property type="match status" value="1"/>
</dbReference>
<dbReference type="EMBL" id="JABBFO010000015">
    <property type="protein sequence ID" value="MBT0728306.1"/>
    <property type="molecule type" value="Genomic_DNA"/>
</dbReference>
<evidence type="ECO:0000256" key="1">
    <source>
        <dbReference type="ARBA" id="ARBA00002578"/>
    </source>
</evidence>
<organism evidence="11 12">
    <name type="scientific">Rosenbergiella australiborealis</name>
    <dbReference type="NCBI Taxonomy" id="1544696"/>
    <lineage>
        <taxon>Bacteria</taxon>
        <taxon>Pseudomonadati</taxon>
        <taxon>Pseudomonadota</taxon>
        <taxon>Gammaproteobacteria</taxon>
        <taxon>Enterobacterales</taxon>
        <taxon>Erwiniaceae</taxon>
        <taxon>Rosenbergiella</taxon>
    </lineage>
</organism>
<keyword evidence="12" id="KW-1185">Reference proteome</keyword>
<evidence type="ECO:0000256" key="7">
    <source>
        <dbReference type="ARBA" id="ARBA00023136"/>
    </source>
</evidence>
<keyword evidence="8 10" id="KW-0975">Bacterial flagellum</keyword>
<reference evidence="11 12" key="1">
    <citation type="submission" date="2020-04" db="EMBL/GenBank/DDBJ databases">
        <title>Genome sequencing of Rosenbergiella species.</title>
        <authorList>
            <person name="Alvarez-Perez S."/>
            <person name="Lievens B."/>
        </authorList>
    </citation>
    <scope>NUCLEOTIDE SEQUENCE [LARGE SCALE GENOMIC DNA]</scope>
    <source>
        <strain evidence="11 12">CdVSA20.1</strain>
    </source>
</reference>
<comment type="similarity">
    <text evidence="2 10">Belongs to the FliR/MopE/SpaR family.</text>
</comment>
<dbReference type="InterPro" id="IPR006303">
    <property type="entry name" value="FliR"/>
</dbReference>
<evidence type="ECO:0000256" key="4">
    <source>
        <dbReference type="ARBA" id="ARBA00022475"/>
    </source>
</evidence>
<protein>
    <recommendedName>
        <fullName evidence="3 9">Flagellar biosynthetic protein FliR</fullName>
    </recommendedName>
</protein>
<keyword evidence="5 10" id="KW-0812">Transmembrane</keyword>
<dbReference type="Pfam" id="PF01311">
    <property type="entry name" value="Bac_export_1"/>
    <property type="match status" value="1"/>
</dbReference>
<keyword evidence="6 10" id="KW-1133">Transmembrane helix</keyword>
<evidence type="ECO:0000313" key="11">
    <source>
        <dbReference type="EMBL" id="MBT0728306.1"/>
    </source>
</evidence>
<keyword evidence="4 10" id="KW-1003">Cell membrane</keyword>
<feature type="transmembrane region" description="Helical" evidence="10">
    <location>
        <begin position="40"/>
        <end position="57"/>
    </location>
</feature>
<evidence type="ECO:0000256" key="6">
    <source>
        <dbReference type="ARBA" id="ARBA00022989"/>
    </source>
</evidence>
<keyword evidence="7 10" id="KW-0472">Membrane</keyword>
<accession>A0ABS5T7H8</accession>
<dbReference type="Proteomes" id="UP000786875">
    <property type="component" value="Unassembled WGS sequence"/>
</dbReference>
<evidence type="ECO:0000256" key="2">
    <source>
        <dbReference type="ARBA" id="ARBA00009772"/>
    </source>
</evidence>
<evidence type="ECO:0000256" key="3">
    <source>
        <dbReference type="ARBA" id="ARBA00021717"/>
    </source>
</evidence>
<feature type="transmembrane region" description="Helical" evidence="10">
    <location>
        <begin position="128"/>
        <end position="147"/>
    </location>
</feature>
<evidence type="ECO:0000313" key="12">
    <source>
        <dbReference type="Proteomes" id="UP000786875"/>
    </source>
</evidence>
<sequence>MDLLSLTTLLDRLPHFFLPFCRIVAFFFSAPLFSEKSVSVRLRVALAMLLSFLLALSHPDTQITLFSVQGGLLLINQCVIGAALGVSMQCIFAAVRLAGEVVALQMGLSFASFFDAASHSSLSVVSRLLAYFSLLLFVNTGGILWMIEHLAESFEHLPYTATDSLTARFFGVVELGKWIFLHALQLSLPLIFTLLAVNIALGLLNRMTPQFSAFVIGFPLTLLIGIYALYLSMPLLLESVQHIMQVIDQRLFTLVSTA</sequence>
<proteinExistence type="inferred from homology"/>
<keyword evidence="11" id="KW-0282">Flagellum</keyword>
<evidence type="ECO:0000256" key="5">
    <source>
        <dbReference type="ARBA" id="ARBA00022692"/>
    </source>
</evidence>
<dbReference type="PRINTS" id="PR00953">
    <property type="entry name" value="TYPE3IMRPROT"/>
</dbReference>
<evidence type="ECO:0000256" key="8">
    <source>
        <dbReference type="ARBA" id="ARBA00023143"/>
    </source>
</evidence>
<comment type="function">
    <text evidence="1 10">Role in flagellar biosynthesis.</text>
</comment>
<dbReference type="PANTHER" id="PTHR30065:SF8">
    <property type="entry name" value="FLAGELLAR BIOSYNTHETIC PROTEIN FLIR"/>
    <property type="match status" value="1"/>
</dbReference>
<gene>
    <name evidence="11" type="primary">fliR</name>
    <name evidence="11" type="ORF">HGT73_13195</name>
</gene>
<dbReference type="NCBIfam" id="TIGR01400">
    <property type="entry name" value="fliR"/>
    <property type="match status" value="1"/>
</dbReference>